<comment type="subcellular location">
    <subcellularLocation>
        <location evidence="2">Cytoplasm</location>
        <location evidence="2">Cytoskeleton</location>
        <location evidence="2">Microtubule organizing center</location>
        <location evidence="2">Centrosome</location>
    </subcellularLocation>
    <subcellularLocation>
        <location evidence="3">Cytoplasm</location>
        <location evidence="3">Perinuclear region</location>
    </subcellularLocation>
</comment>
<evidence type="ECO:0000256" key="6">
    <source>
        <dbReference type="ARBA" id="ARBA00022490"/>
    </source>
</evidence>
<feature type="non-terminal residue" evidence="16">
    <location>
        <position position="491"/>
    </location>
</feature>
<feature type="domain" description="CAP-Gly" evidence="15">
    <location>
        <begin position="70"/>
        <end position="113"/>
    </location>
</feature>
<dbReference type="SUPFAM" id="SSF74924">
    <property type="entry name" value="Cap-Gly domain"/>
    <property type="match status" value="1"/>
</dbReference>
<keyword evidence="13" id="KW-0862">Zinc</keyword>
<dbReference type="GO" id="GO:0006508">
    <property type="term" value="P:proteolysis"/>
    <property type="evidence" value="ECO:0007669"/>
    <property type="project" value="UniProtKB-KW"/>
</dbReference>
<evidence type="ECO:0000256" key="12">
    <source>
        <dbReference type="ARBA" id="ARBA00022807"/>
    </source>
</evidence>
<dbReference type="InterPro" id="IPR036859">
    <property type="entry name" value="CAP-Gly_dom_sf"/>
</dbReference>
<dbReference type="SUPFAM" id="SSF54001">
    <property type="entry name" value="Cysteine proteinases"/>
    <property type="match status" value="1"/>
</dbReference>
<accession>A0A7R8X6U1</accession>
<dbReference type="Pfam" id="PF01302">
    <property type="entry name" value="CAP_GLY"/>
    <property type="match status" value="1"/>
</dbReference>
<dbReference type="PROSITE" id="PS50235">
    <property type="entry name" value="USP_3"/>
    <property type="match status" value="1"/>
</dbReference>
<name>A0A7R8X6U1_9CRUS</name>
<keyword evidence="6" id="KW-0963">Cytoplasm</keyword>
<dbReference type="Gene3D" id="2.30.30.190">
    <property type="entry name" value="CAP Gly-rich-like domain"/>
    <property type="match status" value="1"/>
</dbReference>
<feature type="domain" description="USP" evidence="14">
    <location>
        <begin position="167"/>
        <end position="440"/>
    </location>
</feature>
<dbReference type="GO" id="GO:0016579">
    <property type="term" value="P:protein deubiquitination"/>
    <property type="evidence" value="ECO:0007669"/>
    <property type="project" value="InterPro"/>
</dbReference>
<evidence type="ECO:0000313" key="17">
    <source>
        <dbReference type="Proteomes" id="UP000677054"/>
    </source>
</evidence>
<dbReference type="InterPro" id="IPR000938">
    <property type="entry name" value="CAP-Gly_domain"/>
</dbReference>
<dbReference type="Proteomes" id="UP000677054">
    <property type="component" value="Unassembled WGS sequence"/>
</dbReference>
<dbReference type="GO" id="GO:0048471">
    <property type="term" value="C:perinuclear region of cytoplasm"/>
    <property type="evidence" value="ECO:0007669"/>
    <property type="project" value="UniProtKB-SubCell"/>
</dbReference>
<evidence type="ECO:0000259" key="15">
    <source>
        <dbReference type="PROSITE" id="PS50245"/>
    </source>
</evidence>
<dbReference type="InterPro" id="IPR001394">
    <property type="entry name" value="Peptidase_C19_UCH"/>
</dbReference>
<dbReference type="GO" id="GO:0005813">
    <property type="term" value="C:centrosome"/>
    <property type="evidence" value="ECO:0007669"/>
    <property type="project" value="UniProtKB-SubCell"/>
</dbReference>
<keyword evidence="8" id="KW-0645">Protease</keyword>
<keyword evidence="12" id="KW-0788">Thiol protease</keyword>
<protein>
    <recommendedName>
        <fullName evidence="5">ubiquitinyl hydrolase 1</fullName>
        <ecNumber evidence="5">3.4.19.12</ecNumber>
    </recommendedName>
</protein>
<comment type="similarity">
    <text evidence="4">Belongs to the peptidase C19 family.</text>
</comment>
<evidence type="ECO:0000256" key="8">
    <source>
        <dbReference type="ARBA" id="ARBA00022670"/>
    </source>
</evidence>
<dbReference type="InterPro" id="IPR038765">
    <property type="entry name" value="Papain-like_cys_pep_sf"/>
</dbReference>
<proteinExistence type="inferred from homology"/>
<dbReference type="PROSITE" id="PS50245">
    <property type="entry name" value="CAP_GLY_2"/>
    <property type="match status" value="1"/>
</dbReference>
<dbReference type="AlphaFoldDB" id="A0A7R8X6U1"/>
<dbReference type="Pfam" id="PF00443">
    <property type="entry name" value="UCH"/>
    <property type="match status" value="1"/>
</dbReference>
<dbReference type="EMBL" id="CAJPEV010000777">
    <property type="protein sequence ID" value="CAG0888456.1"/>
    <property type="molecule type" value="Genomic_DNA"/>
</dbReference>
<keyword evidence="11" id="KW-0378">Hydrolase</keyword>
<evidence type="ECO:0000259" key="14">
    <source>
        <dbReference type="PROSITE" id="PS50235"/>
    </source>
</evidence>
<evidence type="ECO:0000256" key="11">
    <source>
        <dbReference type="ARBA" id="ARBA00022801"/>
    </source>
</evidence>
<evidence type="ECO:0000256" key="3">
    <source>
        <dbReference type="ARBA" id="ARBA00004556"/>
    </source>
</evidence>
<sequence>MSLVYIQPKDGQYREKKKERQIIPWGPATLLSGVGGDGCKLEIDSLVEVTLEGDVCYGVIKWIGQAPEDADPSLRRKVLAGLEMEEEMETLTDGTLNGKRYFSCPPLKGLFLPLTKCRKDQRFFEKSSALDGIHALSPAGCEVDREEVVRGAIEPCTDLRVMCSRYRGIQGHLNSCYLDATLFAMFSFSSAFDGILFRPREDADIPQYEAVQGVLRDEIVNPLRRNLYVKASHVMKLRTLLDRLSTVAGLTSEEKDPEEFLQSLLAQTLNTEPLIKLANGQKSFLYQLIPDKDERLVLPTVQQLFDQSCLGTSIKFLEVPPCLIIQLPRCGKQYKMYPRIQPSLVLDITDILENVPRSCHCCGHVAEEDSNSLPVPRAHMELFAVVCIHTSHYVAFVKGGSGADAPWCFFDSMADREGGETGHNIPEVVEHSDIAYWLSDSCTQQVLSVKEDKRLPEHVRRLLCDGYMCFYQSHDVLMYRDIKEEPYKKVY</sequence>
<evidence type="ECO:0000256" key="9">
    <source>
        <dbReference type="ARBA" id="ARBA00022723"/>
    </source>
</evidence>
<comment type="catalytic activity">
    <reaction evidence="1">
        <text>Thiol-dependent hydrolysis of ester, thioester, amide, peptide and isopeptide bonds formed by the C-terminal Gly of ubiquitin (a 76-residue protein attached to proteins as an intracellular targeting signal).</text>
        <dbReference type="EC" id="3.4.19.12"/>
    </reaction>
</comment>
<evidence type="ECO:0000313" key="16">
    <source>
        <dbReference type="EMBL" id="CAD7245093.1"/>
    </source>
</evidence>
<organism evidence="16">
    <name type="scientific">Darwinula stevensoni</name>
    <dbReference type="NCBI Taxonomy" id="69355"/>
    <lineage>
        <taxon>Eukaryota</taxon>
        <taxon>Metazoa</taxon>
        <taxon>Ecdysozoa</taxon>
        <taxon>Arthropoda</taxon>
        <taxon>Crustacea</taxon>
        <taxon>Oligostraca</taxon>
        <taxon>Ostracoda</taxon>
        <taxon>Podocopa</taxon>
        <taxon>Podocopida</taxon>
        <taxon>Darwinulocopina</taxon>
        <taxon>Darwinuloidea</taxon>
        <taxon>Darwinulidae</taxon>
        <taxon>Darwinula</taxon>
    </lineage>
</organism>
<dbReference type="SMART" id="SM01052">
    <property type="entry name" value="CAP_GLY"/>
    <property type="match status" value="1"/>
</dbReference>
<dbReference type="EC" id="3.4.19.12" evidence="5"/>
<dbReference type="GO" id="GO:0046872">
    <property type="term" value="F:metal ion binding"/>
    <property type="evidence" value="ECO:0007669"/>
    <property type="project" value="UniProtKB-KW"/>
</dbReference>
<dbReference type="InterPro" id="IPR028889">
    <property type="entry name" value="USP"/>
</dbReference>
<evidence type="ECO:0000256" key="13">
    <source>
        <dbReference type="ARBA" id="ARBA00022833"/>
    </source>
</evidence>
<evidence type="ECO:0000256" key="4">
    <source>
        <dbReference type="ARBA" id="ARBA00009085"/>
    </source>
</evidence>
<evidence type="ECO:0000256" key="5">
    <source>
        <dbReference type="ARBA" id="ARBA00012759"/>
    </source>
</evidence>
<dbReference type="EMBL" id="LR900294">
    <property type="protein sequence ID" value="CAD7245093.1"/>
    <property type="molecule type" value="Genomic_DNA"/>
</dbReference>
<evidence type="ECO:0000256" key="2">
    <source>
        <dbReference type="ARBA" id="ARBA00004300"/>
    </source>
</evidence>
<gene>
    <name evidence="16" type="ORF">DSTB1V02_LOCUS4969</name>
</gene>
<evidence type="ECO:0000256" key="10">
    <source>
        <dbReference type="ARBA" id="ARBA00022786"/>
    </source>
</evidence>
<keyword evidence="17" id="KW-1185">Reference proteome</keyword>
<evidence type="ECO:0000256" key="7">
    <source>
        <dbReference type="ARBA" id="ARBA00022553"/>
    </source>
</evidence>
<keyword evidence="9" id="KW-0479">Metal-binding</keyword>
<dbReference type="OrthoDB" id="6287070at2759"/>
<dbReference type="PANTHER" id="PTHR11830">
    <property type="entry name" value="40S RIBOSOMAL PROTEIN S3A"/>
    <property type="match status" value="1"/>
</dbReference>
<dbReference type="GO" id="GO:0004843">
    <property type="term" value="F:cysteine-type deubiquitinase activity"/>
    <property type="evidence" value="ECO:0007669"/>
    <property type="project" value="UniProtKB-EC"/>
</dbReference>
<evidence type="ECO:0000256" key="1">
    <source>
        <dbReference type="ARBA" id="ARBA00000707"/>
    </source>
</evidence>
<reference evidence="16" key="1">
    <citation type="submission" date="2020-11" db="EMBL/GenBank/DDBJ databases">
        <authorList>
            <person name="Tran Van P."/>
        </authorList>
    </citation>
    <scope>NUCLEOTIDE SEQUENCE</scope>
</reference>
<keyword evidence="7" id="KW-0597">Phosphoprotein</keyword>
<keyword evidence="10" id="KW-0833">Ubl conjugation pathway</keyword>
<dbReference type="Gene3D" id="3.90.70.10">
    <property type="entry name" value="Cysteine proteinases"/>
    <property type="match status" value="2"/>
</dbReference>